<evidence type="ECO:0000313" key="3">
    <source>
        <dbReference type="EMBL" id="CAE0729598.1"/>
    </source>
</evidence>
<sequence>MAPSKSNLPVVAGTMQTDPRSGGVKRSSGVNVLPSVVEAWAEVRDDSNTEVDWILIGYDGSSKTDMTLIEKGKGGMDVLSNKISTVVSEAGGVVFGGTRLFTNDKSGRFVHFIYVDEYCPAMKKGRTLMYKNGVFNALLGCDGEIEMKPGLSESEMGSIR</sequence>
<dbReference type="SUPFAM" id="SSF55753">
    <property type="entry name" value="Actin depolymerizing proteins"/>
    <property type="match status" value="1"/>
</dbReference>
<dbReference type="Gene3D" id="3.40.20.10">
    <property type="entry name" value="Severin"/>
    <property type="match status" value="1"/>
</dbReference>
<protein>
    <recommendedName>
        <fullName evidence="2">ADF-H domain-containing protein</fullName>
    </recommendedName>
</protein>
<gene>
    <name evidence="3" type="ORF">PAUS00366_LOCUS22383</name>
</gene>
<dbReference type="EMBL" id="HBIX01034267">
    <property type="protein sequence ID" value="CAE0729598.1"/>
    <property type="molecule type" value="Transcribed_RNA"/>
</dbReference>
<organism evidence="3">
    <name type="scientific">Pseudo-nitzschia australis</name>
    <dbReference type="NCBI Taxonomy" id="44445"/>
    <lineage>
        <taxon>Eukaryota</taxon>
        <taxon>Sar</taxon>
        <taxon>Stramenopiles</taxon>
        <taxon>Ochrophyta</taxon>
        <taxon>Bacillariophyta</taxon>
        <taxon>Bacillariophyceae</taxon>
        <taxon>Bacillariophycidae</taxon>
        <taxon>Bacillariales</taxon>
        <taxon>Bacillariaceae</taxon>
        <taxon>Pseudo-nitzschia</taxon>
    </lineage>
</organism>
<dbReference type="AlphaFoldDB" id="A0A7S4AWU4"/>
<feature type="region of interest" description="Disordered" evidence="1">
    <location>
        <begin position="1"/>
        <end position="27"/>
    </location>
</feature>
<name>A0A7S4AWU4_9STRA</name>
<accession>A0A7S4AWU4</accession>
<evidence type="ECO:0000259" key="2">
    <source>
        <dbReference type="Pfam" id="PF00241"/>
    </source>
</evidence>
<evidence type="ECO:0000256" key="1">
    <source>
        <dbReference type="SAM" id="MobiDB-lite"/>
    </source>
</evidence>
<dbReference type="InterPro" id="IPR002108">
    <property type="entry name" value="ADF-H"/>
</dbReference>
<dbReference type="Pfam" id="PF00241">
    <property type="entry name" value="Cofilin_ADF"/>
    <property type="match status" value="1"/>
</dbReference>
<proteinExistence type="predicted"/>
<dbReference type="InterPro" id="IPR029006">
    <property type="entry name" value="ADF-H/Gelsolin-like_dom_sf"/>
</dbReference>
<reference evidence="3" key="1">
    <citation type="submission" date="2021-01" db="EMBL/GenBank/DDBJ databases">
        <authorList>
            <person name="Corre E."/>
            <person name="Pelletier E."/>
            <person name="Niang G."/>
            <person name="Scheremetjew M."/>
            <person name="Finn R."/>
            <person name="Kale V."/>
            <person name="Holt S."/>
            <person name="Cochrane G."/>
            <person name="Meng A."/>
            <person name="Brown T."/>
            <person name="Cohen L."/>
        </authorList>
    </citation>
    <scope>NUCLEOTIDE SEQUENCE</scope>
    <source>
        <strain evidence="3">10249 10 AB</strain>
    </source>
</reference>
<feature type="domain" description="ADF-H" evidence="2">
    <location>
        <begin position="29"/>
        <end position="146"/>
    </location>
</feature>